<dbReference type="CDD" id="cd16449">
    <property type="entry name" value="RING-HC"/>
    <property type="match status" value="1"/>
</dbReference>
<dbReference type="SUPFAM" id="SSF57850">
    <property type="entry name" value="RING/U-box"/>
    <property type="match status" value="1"/>
</dbReference>
<feature type="domain" description="RING-type" evidence="1">
    <location>
        <begin position="10"/>
        <end position="51"/>
    </location>
</feature>
<sequence length="213" mass="24629">MADVYESLKCPRCKELAFEPCMYQCGHFTCLTCYNWISLLDTVAIHCSVCKKTVPINSKHPVPFMTTLCEKHNTAGYEHAMKKRIAQETTLRKILQFIKKLWYDESEYKIMINNKSIMRNSKFNIQMFTPINMEVIDGFAKCLMKEYDLNLFPDGVTYKELLLLDVKKALGSKCVTTEITGPPKLEKGSTVITFQSAYYYISVKFPDTLKQLH</sequence>
<name>A0A6C0CNJ0_9ZZZZ</name>
<accession>A0A6C0CNJ0</accession>
<protein>
    <recommendedName>
        <fullName evidence="1">RING-type domain-containing protein</fullName>
    </recommendedName>
</protein>
<evidence type="ECO:0000259" key="1">
    <source>
        <dbReference type="PROSITE" id="PS50089"/>
    </source>
</evidence>
<dbReference type="EMBL" id="MN739448">
    <property type="protein sequence ID" value="QHT05035.1"/>
    <property type="molecule type" value="Genomic_DNA"/>
</dbReference>
<dbReference type="PROSITE" id="PS50089">
    <property type="entry name" value="ZF_RING_2"/>
    <property type="match status" value="1"/>
</dbReference>
<reference evidence="2" key="1">
    <citation type="journal article" date="2020" name="Nature">
        <title>Giant virus diversity and host interactions through global metagenomics.</title>
        <authorList>
            <person name="Schulz F."/>
            <person name="Roux S."/>
            <person name="Paez-Espino D."/>
            <person name="Jungbluth S."/>
            <person name="Walsh D.A."/>
            <person name="Denef V.J."/>
            <person name="McMahon K.D."/>
            <person name="Konstantinidis K.T."/>
            <person name="Eloe-Fadrosh E.A."/>
            <person name="Kyrpides N.C."/>
            <person name="Woyke T."/>
        </authorList>
    </citation>
    <scope>NUCLEOTIDE SEQUENCE</scope>
    <source>
        <strain evidence="2">GVMAG-M-3300021354-14</strain>
    </source>
</reference>
<organism evidence="2">
    <name type="scientific">viral metagenome</name>
    <dbReference type="NCBI Taxonomy" id="1070528"/>
    <lineage>
        <taxon>unclassified sequences</taxon>
        <taxon>metagenomes</taxon>
        <taxon>organismal metagenomes</taxon>
    </lineage>
</organism>
<proteinExistence type="predicted"/>
<dbReference type="Gene3D" id="3.30.40.10">
    <property type="entry name" value="Zinc/RING finger domain, C3HC4 (zinc finger)"/>
    <property type="match status" value="1"/>
</dbReference>
<dbReference type="InterPro" id="IPR013083">
    <property type="entry name" value="Znf_RING/FYVE/PHD"/>
</dbReference>
<dbReference type="InterPro" id="IPR001841">
    <property type="entry name" value="Znf_RING"/>
</dbReference>
<evidence type="ECO:0000313" key="2">
    <source>
        <dbReference type="EMBL" id="QHT05035.1"/>
    </source>
</evidence>
<dbReference type="AlphaFoldDB" id="A0A6C0CNJ0"/>